<reference evidence="4 5" key="1">
    <citation type="submission" date="2019-12" db="EMBL/GenBank/DDBJ databases">
        <title>Complete genome sequence of Leuconostoc lactis strain AVN1 provides insights into metabolic potential.</title>
        <authorList>
            <person name="Besrour N."/>
            <person name="Najjari A."/>
            <person name="Fhoula I."/>
            <person name="Jaballah S."/>
            <person name="Klibi N."/>
            <person name="Ouzari H.I."/>
        </authorList>
    </citation>
    <scope>NUCLEOTIDE SEQUENCE [LARGE SCALE GENOMIC DNA]</scope>
    <source>
        <strain evidence="4 5">AVN1</strain>
    </source>
</reference>
<dbReference type="PANTHER" id="PTHR30061">
    <property type="entry name" value="MALTOSE-BINDING PERIPLASMIC PROTEIN"/>
    <property type="match status" value="1"/>
</dbReference>
<evidence type="ECO:0000313" key="4">
    <source>
        <dbReference type="EMBL" id="MWN21276.1"/>
    </source>
</evidence>
<dbReference type="GO" id="GO:0042956">
    <property type="term" value="P:maltodextrin transmembrane transport"/>
    <property type="evidence" value="ECO:0007669"/>
    <property type="project" value="TreeGrafter"/>
</dbReference>
<evidence type="ECO:0000313" key="5">
    <source>
        <dbReference type="Proteomes" id="UP000478636"/>
    </source>
</evidence>
<keyword evidence="3" id="KW-0732">Signal</keyword>
<dbReference type="GO" id="GO:0055052">
    <property type="term" value="C:ATP-binding cassette (ABC) transporter complex, substrate-binding subunit-containing"/>
    <property type="evidence" value="ECO:0007669"/>
    <property type="project" value="TreeGrafter"/>
</dbReference>
<evidence type="ECO:0000256" key="1">
    <source>
        <dbReference type="ARBA" id="ARBA00008520"/>
    </source>
</evidence>
<dbReference type="Gene3D" id="3.40.190.10">
    <property type="entry name" value="Periplasmic binding protein-like II"/>
    <property type="match status" value="2"/>
</dbReference>
<gene>
    <name evidence="4" type="ORF">GQS40_06265</name>
</gene>
<evidence type="ECO:0000256" key="3">
    <source>
        <dbReference type="ARBA" id="ARBA00022729"/>
    </source>
</evidence>
<proteinExistence type="inferred from homology"/>
<dbReference type="AlphaFoldDB" id="A0A6L7A6N6"/>
<dbReference type="EMBL" id="WSZI01000013">
    <property type="protein sequence ID" value="MWN21276.1"/>
    <property type="molecule type" value="Genomic_DNA"/>
</dbReference>
<organism evidence="4 5">
    <name type="scientific">Leuconostoc lactis</name>
    <dbReference type="NCBI Taxonomy" id="1246"/>
    <lineage>
        <taxon>Bacteria</taxon>
        <taxon>Bacillati</taxon>
        <taxon>Bacillota</taxon>
        <taxon>Bacilli</taxon>
        <taxon>Lactobacillales</taxon>
        <taxon>Lactobacillaceae</taxon>
        <taxon>Leuconostoc</taxon>
    </lineage>
</organism>
<comment type="caution">
    <text evidence="4">The sequence shown here is derived from an EMBL/GenBank/DDBJ whole genome shotgun (WGS) entry which is preliminary data.</text>
</comment>
<sequence>MMKKVTTITIVCLTILAVIGIGITHGKTPTASSNQRTTIVFWHSMGGKPAAALKQLVAKYNASQSKYTVVPEYQGAYTESLPKYLNVAQSSAAPAIVQAQEIATSTMLATKSTIPMNQLLTAQTTDQIEDNIARYYTVNQQLQAMPFNSSTPVLYYNKGLVEQLGLTPLPQDPSYTDVLNLAKAITDKTGGQTKGMTIEAYGWLFEELTANQNQLLANHDNGRAAGQYATKINLNTPAAKRLMQFMTQAIQDKSFVNYGSGDIAEANQQTAFLAGKLGIFMQSSASTGDLQANAKFKLGVTYVPHADGVPRNGLALGGAALWVNKNQPATVKQGTADFLKFMASAESQAQWRLATGYLAVNKHAKDLPQITTAVAKDPNLGVATQQLATSQKNPVTAGPLVPIMPIARTNMETAMQSIANGAPIDKSLQVAEDATNQALAVYNAANHLKK</sequence>
<dbReference type="GO" id="GO:1901982">
    <property type="term" value="F:maltose binding"/>
    <property type="evidence" value="ECO:0007669"/>
    <property type="project" value="TreeGrafter"/>
</dbReference>
<accession>A0A6L7A6N6</accession>
<dbReference type="PANTHER" id="PTHR30061:SF50">
    <property type="entry name" value="MALTOSE_MALTODEXTRIN-BINDING PERIPLASMIC PROTEIN"/>
    <property type="match status" value="1"/>
</dbReference>
<protein>
    <submittedName>
        <fullName evidence="4">Extracellular solute-binding protein</fullName>
    </submittedName>
</protein>
<dbReference type="Proteomes" id="UP000478636">
    <property type="component" value="Unassembled WGS sequence"/>
</dbReference>
<name>A0A6L7A6N6_LEULA</name>
<dbReference type="RefSeq" id="WP_252968235.1">
    <property type="nucleotide sequence ID" value="NZ_JBKWFG010000001.1"/>
</dbReference>
<dbReference type="Pfam" id="PF13416">
    <property type="entry name" value="SBP_bac_8"/>
    <property type="match status" value="1"/>
</dbReference>
<dbReference type="InterPro" id="IPR006059">
    <property type="entry name" value="SBP"/>
</dbReference>
<dbReference type="SUPFAM" id="SSF53850">
    <property type="entry name" value="Periplasmic binding protein-like II"/>
    <property type="match status" value="1"/>
</dbReference>
<keyword evidence="2" id="KW-0813">Transport</keyword>
<dbReference type="CDD" id="cd14748">
    <property type="entry name" value="PBP2_UgpB"/>
    <property type="match status" value="1"/>
</dbReference>
<comment type="similarity">
    <text evidence="1">Belongs to the bacterial solute-binding protein 1 family.</text>
</comment>
<evidence type="ECO:0000256" key="2">
    <source>
        <dbReference type="ARBA" id="ARBA00022448"/>
    </source>
</evidence>
<dbReference type="GO" id="GO:0015768">
    <property type="term" value="P:maltose transport"/>
    <property type="evidence" value="ECO:0007669"/>
    <property type="project" value="TreeGrafter"/>
</dbReference>